<dbReference type="RefSeq" id="XP_006821497.1">
    <property type="nucleotide sequence ID" value="XM_006821434.1"/>
</dbReference>
<evidence type="ECO:0000313" key="3">
    <source>
        <dbReference type="Proteomes" id="UP000694865"/>
    </source>
</evidence>
<evidence type="ECO:0000256" key="2">
    <source>
        <dbReference type="ARBA" id="ARBA00022737"/>
    </source>
</evidence>
<organism evidence="3 4">
    <name type="scientific">Saccoglossus kowalevskii</name>
    <name type="common">Acorn worm</name>
    <dbReference type="NCBI Taxonomy" id="10224"/>
    <lineage>
        <taxon>Eukaryota</taxon>
        <taxon>Metazoa</taxon>
        <taxon>Hemichordata</taxon>
        <taxon>Enteropneusta</taxon>
        <taxon>Harrimaniidae</taxon>
        <taxon>Saccoglossus</taxon>
    </lineage>
</organism>
<dbReference type="InterPro" id="IPR005492">
    <property type="entry name" value="EPTP"/>
</dbReference>
<dbReference type="PROSITE" id="PS50912">
    <property type="entry name" value="EAR"/>
    <property type="match status" value="3"/>
</dbReference>
<dbReference type="Proteomes" id="UP000694865">
    <property type="component" value="Unplaced"/>
</dbReference>
<keyword evidence="3" id="KW-1185">Reference proteome</keyword>
<dbReference type="PANTHER" id="PTHR15261">
    <property type="entry name" value="THROMBOSPONDIN-TYPE LAMININ G DOMAIN AND EAR REPEAT-CONTAINING"/>
    <property type="match status" value="1"/>
</dbReference>
<dbReference type="Pfam" id="PF03736">
    <property type="entry name" value="EPTP"/>
    <property type="match status" value="2"/>
</dbReference>
<protein>
    <submittedName>
        <fullName evidence="4">Uncharacterized protein LOC102801722</fullName>
    </submittedName>
</protein>
<dbReference type="InterPro" id="IPR009039">
    <property type="entry name" value="EAR"/>
</dbReference>
<gene>
    <name evidence="4" type="primary">LOC102801722</name>
</gene>
<name>A0ABM0MNA6_SACKO</name>
<proteinExistence type="predicted"/>
<evidence type="ECO:0000256" key="1">
    <source>
        <dbReference type="ARBA" id="ARBA00022729"/>
    </source>
</evidence>
<sequence length="507" mass="56870">MSYKELAYTQLNPTLLGNQNISGTPIFSNDVKVHGDIVITGLVNLVDVSVSDADTMTISGTQTVTAKTFMQDLSMLSDLTVGGEINGVDFDLEACTLNTVQNISGIKSFTELATIHGEIEAFRTIASLDFTEKVQSIDVTDARHMETFKMEGKTYLATTSYGFGINYCITSGIYEWNDVQSQFEIKWNEQTNRATRWHAFTIEDTQFLFIANGGTKTCSNVDYFISELLAYNTTVDDFISVQFIESYGSVDADTVEIDGYTYLAVANTISSYSHDFLFKYNTSSGQFDFYQEFETEATGGVEFVTILDDTYLIFGISESSTESPVYWFNGTDFELFQTITTYACSDVKQFELDDSVVLAIANELSIQSDQASYDSEITFYSWSNSESQFEKLDYSISVRAPSAIDEAVIGAYHYLAVASNHEDTFTLWKYCYSLGWQIQMTRTLKGLYSVKFVTIDEDVYIVLSSEDVATEVLKVHVIGGKAEIDHQFECSSLMANSWKRENLLHQP</sequence>
<dbReference type="PANTHER" id="PTHR15261:SF4">
    <property type="entry name" value="THROMBOSPONDIN-TYPE LAMININ G DOMAIN AND EAR REPEAT-CONTAINING PROTEIN"/>
    <property type="match status" value="1"/>
</dbReference>
<dbReference type="GeneID" id="102801722"/>
<keyword evidence="1" id="KW-0732">Signal</keyword>
<keyword evidence="2" id="KW-0677">Repeat</keyword>
<evidence type="ECO:0000313" key="4">
    <source>
        <dbReference type="RefSeq" id="XP_006821497.1"/>
    </source>
</evidence>
<accession>A0ABM0MNA6</accession>
<reference evidence="4" key="1">
    <citation type="submission" date="2025-08" db="UniProtKB">
        <authorList>
            <consortium name="RefSeq"/>
        </authorList>
    </citation>
    <scope>IDENTIFICATION</scope>
    <source>
        <tissue evidence="4">Testes</tissue>
    </source>
</reference>